<sequence length="838" mass="98688">MSVLMRRENTLIIEPGSDISKIQIINFILLPNSKKHFEGPPLQILNKDQAQRYVELQKQEYDENDKRICVRFSINVIELKMQFTIIIKRETTQYFCALPISNIILDNLGCIDIEQTKKALNFGVFNWITEVTIIGKILNNQIYGKCDLIFPAGNILKGQIIGDELFNCCIKFINGGQCEISKIKIYSPLLKKISSFESNQICLDNLNLEERLQIKAPYFVIPQQEMHNRDISVAKDESQFYNKFVPNFQKIQNIDICNQINQIQSLNISKNICANILQLPITQYTILFNNQLTQPSYLEAPTDKALICGDNDKYEGALKNGKKHGYGVILYQNGNKYEGNWKNDQYYGEGTFTYANGNKLQGSTFIKSKLYWGTMFYIDGTSLEVKSAQKIGEEPLQGLFFEYSQHISLKIQNQQLHEQTDKDAIHKTEISQTLSKETSNLQFNFIKQSQSDIEVENKYLEAKQLLLIQQLESQKRLNQQNQDQQKIDEQKRYQQIQQQKQVEQQQNAIKQQKIQEQMTNYQKLLQIQEFKRQQYIQQREQQQQMKNNLIEQQKIQHEQMMKQKQEMQRLKDQQIKDQQQRQKQFEILQQQSIQEEKMNQEIKRMNDIQIKLAQQNRVYPVQQNMDLNNINMLQNNDSESLYINVNPNSEQLYVYKLPNNNKTGESITEFPNGNILIKYIEKDEIVQIKLIFKRGDECQLVTKQTKELDLLITKISRYNRLKPNLLSAEERQLILSFEDSEKCFKTVLKPNATVLFIATRDNSELDNEQIMKIIEKTKLVSNRQKQFNINGKMWYALQFHVNQSLKQEKKIFFKQVRNNLEIIQFNNIQFKFITNDLI</sequence>
<dbReference type="SMART" id="SM00698">
    <property type="entry name" value="MORN"/>
    <property type="match status" value="2"/>
</dbReference>
<evidence type="ECO:0000313" key="5">
    <source>
        <dbReference type="Proteomes" id="UP001642409"/>
    </source>
</evidence>
<dbReference type="EMBL" id="CAXDID020000015">
    <property type="protein sequence ID" value="CAL5982810.1"/>
    <property type="molecule type" value="Genomic_DNA"/>
</dbReference>
<keyword evidence="5" id="KW-1185">Reference proteome</keyword>
<keyword evidence="1" id="KW-0677">Repeat</keyword>
<dbReference type="PANTHER" id="PTHR43215">
    <property type="entry name" value="RADIAL SPOKE HEAD 1 HOMOLOG"/>
    <property type="match status" value="1"/>
</dbReference>
<feature type="coiled-coil region" evidence="2">
    <location>
        <begin position="486"/>
        <end position="608"/>
    </location>
</feature>
<proteinExistence type="predicted"/>
<evidence type="ECO:0000313" key="3">
    <source>
        <dbReference type="EMBL" id="CAI9976571.1"/>
    </source>
</evidence>
<dbReference type="Pfam" id="PF02493">
    <property type="entry name" value="MORN"/>
    <property type="match status" value="2"/>
</dbReference>
<dbReference type="AlphaFoldDB" id="A0AA86V4W2"/>
<dbReference type="EMBL" id="CATOUU010001174">
    <property type="protein sequence ID" value="CAI9976571.1"/>
    <property type="molecule type" value="Genomic_DNA"/>
</dbReference>
<evidence type="ECO:0000256" key="2">
    <source>
        <dbReference type="SAM" id="Coils"/>
    </source>
</evidence>
<reference evidence="4 5" key="2">
    <citation type="submission" date="2024-07" db="EMBL/GenBank/DDBJ databases">
        <authorList>
            <person name="Akdeniz Z."/>
        </authorList>
    </citation>
    <scope>NUCLEOTIDE SEQUENCE [LARGE SCALE GENOMIC DNA]</scope>
</reference>
<reference evidence="3" key="1">
    <citation type="submission" date="2023-06" db="EMBL/GenBank/DDBJ databases">
        <authorList>
            <person name="Kurt Z."/>
        </authorList>
    </citation>
    <scope>NUCLEOTIDE SEQUENCE</scope>
</reference>
<comment type="caution">
    <text evidence="3">The sequence shown here is derived from an EMBL/GenBank/DDBJ whole genome shotgun (WGS) entry which is preliminary data.</text>
</comment>
<keyword evidence="2" id="KW-0175">Coiled coil</keyword>
<organism evidence="3">
    <name type="scientific">Hexamita inflata</name>
    <dbReference type="NCBI Taxonomy" id="28002"/>
    <lineage>
        <taxon>Eukaryota</taxon>
        <taxon>Metamonada</taxon>
        <taxon>Diplomonadida</taxon>
        <taxon>Hexamitidae</taxon>
        <taxon>Hexamitinae</taxon>
        <taxon>Hexamita</taxon>
    </lineage>
</organism>
<accession>A0AA86V4W2</accession>
<dbReference type="Proteomes" id="UP001642409">
    <property type="component" value="Unassembled WGS sequence"/>
</dbReference>
<gene>
    <name evidence="3" type="ORF">HINF_LOCUS64216</name>
    <name evidence="4" type="ORF">HINF_LOCUS7316</name>
</gene>
<evidence type="ECO:0000256" key="1">
    <source>
        <dbReference type="ARBA" id="ARBA00022737"/>
    </source>
</evidence>
<dbReference type="InterPro" id="IPR003409">
    <property type="entry name" value="MORN"/>
</dbReference>
<evidence type="ECO:0000313" key="4">
    <source>
        <dbReference type="EMBL" id="CAL5982810.1"/>
    </source>
</evidence>
<dbReference type="SUPFAM" id="SSF82185">
    <property type="entry name" value="Histone H3 K4-specific methyltransferase SET7/9 N-terminal domain"/>
    <property type="match status" value="1"/>
</dbReference>
<dbReference type="PANTHER" id="PTHR43215:SF14">
    <property type="entry name" value="RADIAL SPOKE HEAD 1 HOMOLOG"/>
    <property type="match status" value="1"/>
</dbReference>
<dbReference type="Gene3D" id="2.20.110.10">
    <property type="entry name" value="Histone H3 K4-specific methyltransferase SET7/9 N-terminal domain"/>
    <property type="match status" value="1"/>
</dbReference>
<protein>
    <submittedName>
        <fullName evidence="3">MORN motif</fullName>
    </submittedName>
    <submittedName>
        <fullName evidence="4">MORN_motif</fullName>
    </submittedName>
</protein>
<name>A0AA86V4W2_9EUKA</name>